<feature type="compositionally biased region" description="Pro residues" evidence="1">
    <location>
        <begin position="880"/>
        <end position="893"/>
    </location>
</feature>
<dbReference type="GO" id="GO:0005737">
    <property type="term" value="C:cytoplasm"/>
    <property type="evidence" value="ECO:0007669"/>
    <property type="project" value="TreeGrafter"/>
</dbReference>
<feature type="region of interest" description="Disordered" evidence="1">
    <location>
        <begin position="637"/>
        <end position="907"/>
    </location>
</feature>
<organism evidence="4 5">
    <name type="scientific">Malassezia japonica</name>
    <dbReference type="NCBI Taxonomy" id="223818"/>
    <lineage>
        <taxon>Eukaryota</taxon>
        <taxon>Fungi</taxon>
        <taxon>Dikarya</taxon>
        <taxon>Basidiomycota</taxon>
        <taxon>Ustilaginomycotina</taxon>
        <taxon>Malasseziomycetes</taxon>
        <taxon>Malasseziales</taxon>
        <taxon>Malasseziaceae</taxon>
        <taxon>Malassezia</taxon>
    </lineage>
</organism>
<dbReference type="Gene3D" id="2.60.120.650">
    <property type="entry name" value="Cupin"/>
    <property type="match status" value="1"/>
</dbReference>
<dbReference type="PANTHER" id="PTHR12480">
    <property type="entry name" value="ARGININE DEMETHYLASE AND LYSYL-HYDROXYLASE JMJD"/>
    <property type="match status" value="1"/>
</dbReference>
<dbReference type="SMART" id="SM00444">
    <property type="entry name" value="GYF"/>
    <property type="match status" value="1"/>
</dbReference>
<evidence type="ECO:0000259" key="2">
    <source>
        <dbReference type="PROSITE" id="PS50829"/>
    </source>
</evidence>
<reference evidence="4" key="1">
    <citation type="submission" date="2023-03" db="EMBL/GenBank/DDBJ databases">
        <title>Mating type loci evolution in Malassezia.</title>
        <authorList>
            <person name="Coelho M.A."/>
        </authorList>
    </citation>
    <scope>NUCLEOTIDE SEQUENCE</scope>
    <source>
        <strain evidence="4">CBS 9431</strain>
    </source>
</reference>
<dbReference type="Pfam" id="PF13621">
    <property type="entry name" value="Cupin_8"/>
    <property type="match status" value="1"/>
</dbReference>
<sequence length="1028" mass="112756">MAALRTIPVLDSVPSYEVFLNEYLLPNRPVLFPAALVRDWPAYKDLVRDGAVDWEALSERYGDHSVPVVIGEGEAAKREDMALRDAVQRIQHSSQTAYIKDWHLVRTARTDARARQADDTLARRMPYRTPFVFADDWMNNVTPPAAPSDAYAYTPDAWLVSDPHTDLTNDDFRFCYAGTAHSSTPLHRDDTSYSWSTNIAGRKRWRLFAPEDAPLLRRFPDQRTSEIAPSFAEMEARRAAGRLGHYRDGRDGWPGWDDVRVRVYTVEQEPGQTIFVPSNWYHEVENLTDCLSLNHNWCNSVNIVSMYNAMEDETDDVASALDDVRDMLRTSNPTDWEPEFVRLVQDIVQQDAGWAWDGFWHMVLHNVQHPSCALGPFAMNPSAFSHTGYYRPESILPQGTKNGRPYWESLVPDSVQRPPVSSVASPAPATPSSPLPAMLGAMRLGSSDSISTMPWSPENQQWLYLDPNGNVQGPFPATSMQSWYEQQYLYMDLLVRRKEDPQFRPLYSVVQETSDSVTPFLVPPPLVRSTPHTPTLPTGRISVPLSTAATPEPEAPASQPKPASQPVATAPPDATPSNLSPEDLATTLRVMKQLETMLQGNGTSEAQITQLLQKAIVAAMPHANAAGIDEMQNAMREQRENGGSTQETASTPAPDSAQDTQPPQDTKPAKEAPKTAKARRAAKEEAAKAEAKGQPKGEPKGEPKDVAKEAPAEQAAAPVRAKPEAKSAPWASPAPQSTQRSQTAPSLREILEGEERERASRVAQEKAVAAARIAQETTAAPASPTPRAASGAAWSIPNKTPAAKSLSQIQQEESVMAQHAKAAQPPRPTGYSSSAVRGVETVRHNEPWTKVGPQGKAMPVPPKPQPQQQPQPKVQSHKPAPAPVVAPAPPPVSAPASDGWEEVGDGWVTKKTKGQVRRDALSQMNDSIPRPTGAPAGLTAPRRMAPSATPLPPSTEFLRYCRSQLGDLRANVDDFIDMLLSFPLTPSPETEEIIAEAVYANSSTLNGRRFAADFLARRKQDAFRAVAL</sequence>
<evidence type="ECO:0000313" key="4">
    <source>
        <dbReference type="EMBL" id="WFD39217.1"/>
    </source>
</evidence>
<dbReference type="Proteomes" id="UP001217754">
    <property type="component" value="Chromosome 3"/>
</dbReference>
<keyword evidence="5" id="KW-1185">Reference proteome</keyword>
<dbReference type="PROSITE" id="PS51184">
    <property type="entry name" value="JMJC"/>
    <property type="match status" value="1"/>
</dbReference>
<feature type="compositionally biased region" description="Low complexity" evidence="1">
    <location>
        <begin position="418"/>
        <end position="427"/>
    </location>
</feature>
<feature type="compositionally biased region" description="Pro residues" evidence="1">
    <location>
        <begin position="859"/>
        <end position="869"/>
    </location>
</feature>
<evidence type="ECO:0000259" key="3">
    <source>
        <dbReference type="PROSITE" id="PS51184"/>
    </source>
</evidence>
<dbReference type="AlphaFoldDB" id="A0AAF0F6I2"/>
<dbReference type="SUPFAM" id="SSF51197">
    <property type="entry name" value="Clavaminate synthase-like"/>
    <property type="match status" value="1"/>
</dbReference>
<name>A0AAF0F6I2_9BASI</name>
<feature type="compositionally biased region" description="Polar residues" evidence="1">
    <location>
        <begin position="641"/>
        <end position="664"/>
    </location>
</feature>
<feature type="domain" description="GYF" evidence="2">
    <location>
        <begin position="459"/>
        <end position="507"/>
    </location>
</feature>
<dbReference type="PANTHER" id="PTHR12480:SF6">
    <property type="entry name" value="2-OXOGLUTARATE AND IRON-DEPENDENT OXYGENASE JMJD4"/>
    <property type="match status" value="1"/>
</dbReference>
<feature type="compositionally biased region" description="Low complexity" evidence="1">
    <location>
        <begin position="767"/>
        <end position="793"/>
    </location>
</feature>
<accession>A0AAF0F6I2</accession>
<evidence type="ECO:0000256" key="1">
    <source>
        <dbReference type="SAM" id="MobiDB-lite"/>
    </source>
</evidence>
<dbReference type="EMBL" id="CP119960">
    <property type="protein sequence ID" value="WFD39217.1"/>
    <property type="molecule type" value="Genomic_DNA"/>
</dbReference>
<feature type="compositionally biased region" description="Polar residues" evidence="1">
    <location>
        <begin position="734"/>
        <end position="745"/>
    </location>
</feature>
<dbReference type="GO" id="GO:0016706">
    <property type="term" value="F:2-oxoglutarate-dependent dioxygenase activity"/>
    <property type="evidence" value="ECO:0007669"/>
    <property type="project" value="TreeGrafter"/>
</dbReference>
<feature type="domain" description="JmjC" evidence="3">
    <location>
        <begin position="143"/>
        <end position="314"/>
    </location>
</feature>
<dbReference type="GO" id="GO:0045905">
    <property type="term" value="P:positive regulation of translational termination"/>
    <property type="evidence" value="ECO:0007669"/>
    <property type="project" value="TreeGrafter"/>
</dbReference>
<dbReference type="SUPFAM" id="SSF55277">
    <property type="entry name" value="GYF domain"/>
    <property type="match status" value="1"/>
</dbReference>
<dbReference type="RefSeq" id="XP_060122114.1">
    <property type="nucleotide sequence ID" value="XM_060266131.1"/>
</dbReference>
<gene>
    <name evidence="4" type="ORF">MJAP1_002187</name>
</gene>
<protein>
    <submittedName>
        <fullName evidence="4">Uncharacterized protein</fullName>
    </submittedName>
</protein>
<dbReference type="GO" id="GO:0043565">
    <property type="term" value="F:sequence-specific DNA binding"/>
    <property type="evidence" value="ECO:0007669"/>
    <property type="project" value="TreeGrafter"/>
</dbReference>
<proteinExistence type="predicted"/>
<dbReference type="SMART" id="SM00558">
    <property type="entry name" value="JmjC"/>
    <property type="match status" value="1"/>
</dbReference>
<dbReference type="InterPro" id="IPR035445">
    <property type="entry name" value="GYF-like_dom_sf"/>
</dbReference>
<feature type="region of interest" description="Disordered" evidence="1">
    <location>
        <begin position="417"/>
        <end position="438"/>
    </location>
</feature>
<dbReference type="InterPro" id="IPR050910">
    <property type="entry name" value="JMJD6_ArgDemeth/LysHydrox"/>
</dbReference>
<dbReference type="PROSITE" id="PS50829">
    <property type="entry name" value="GYF"/>
    <property type="match status" value="1"/>
</dbReference>
<dbReference type="GeneID" id="85225838"/>
<feature type="compositionally biased region" description="Basic and acidic residues" evidence="1">
    <location>
        <begin position="749"/>
        <end position="764"/>
    </location>
</feature>
<dbReference type="InterPro" id="IPR003169">
    <property type="entry name" value="GYF"/>
</dbReference>
<evidence type="ECO:0000313" key="5">
    <source>
        <dbReference type="Proteomes" id="UP001217754"/>
    </source>
</evidence>
<dbReference type="InterPro" id="IPR003347">
    <property type="entry name" value="JmjC_dom"/>
</dbReference>
<dbReference type="GO" id="GO:0005634">
    <property type="term" value="C:nucleus"/>
    <property type="evidence" value="ECO:0007669"/>
    <property type="project" value="TreeGrafter"/>
</dbReference>
<feature type="compositionally biased region" description="Basic and acidic residues" evidence="1">
    <location>
        <begin position="681"/>
        <end position="711"/>
    </location>
</feature>
<feature type="compositionally biased region" description="Low complexity" evidence="1">
    <location>
        <begin position="547"/>
        <end position="566"/>
    </location>
</feature>
<dbReference type="Pfam" id="PF02213">
    <property type="entry name" value="GYF"/>
    <property type="match status" value="1"/>
</dbReference>
<dbReference type="Gene3D" id="3.30.1490.40">
    <property type="match status" value="1"/>
</dbReference>
<dbReference type="InterPro" id="IPR041667">
    <property type="entry name" value="Cupin_8"/>
</dbReference>
<feature type="region of interest" description="Disordered" evidence="1">
    <location>
        <begin position="518"/>
        <end position="581"/>
    </location>
</feature>